<name>A0AA36EX26_OCTVU</name>
<sequence>MLGRQFVFKPKITDTSKKADHWDLILIIKQTMDCRLIALVSVCLFLLTSPALSAPAADARSHLEQSKDVPLSKRPKYMDTRDPQDIFKDLVYLTLQQLVSEGKVTPDVMTGADIGVPGKRGHQGLCLRRTASQRFIAYPCWQSGSK</sequence>
<dbReference type="AlphaFoldDB" id="A0AA36EX26"/>
<dbReference type="Proteomes" id="UP001162480">
    <property type="component" value="Chromosome 1"/>
</dbReference>
<evidence type="ECO:0000313" key="2">
    <source>
        <dbReference type="Proteomes" id="UP001162480"/>
    </source>
</evidence>
<protein>
    <submittedName>
        <fullName evidence="1">Uncharacterized protein</fullName>
    </submittedName>
</protein>
<gene>
    <name evidence="1" type="ORF">OCTVUL_1B028688</name>
</gene>
<reference evidence="1" key="1">
    <citation type="submission" date="2023-08" db="EMBL/GenBank/DDBJ databases">
        <authorList>
            <person name="Alioto T."/>
            <person name="Alioto T."/>
            <person name="Gomez Garrido J."/>
        </authorList>
    </citation>
    <scope>NUCLEOTIDE SEQUENCE</scope>
</reference>
<organism evidence="1 2">
    <name type="scientific">Octopus vulgaris</name>
    <name type="common">Common octopus</name>
    <dbReference type="NCBI Taxonomy" id="6645"/>
    <lineage>
        <taxon>Eukaryota</taxon>
        <taxon>Metazoa</taxon>
        <taxon>Spiralia</taxon>
        <taxon>Lophotrochozoa</taxon>
        <taxon>Mollusca</taxon>
        <taxon>Cephalopoda</taxon>
        <taxon>Coleoidea</taxon>
        <taxon>Octopodiformes</taxon>
        <taxon>Octopoda</taxon>
        <taxon>Incirrata</taxon>
        <taxon>Octopodidae</taxon>
        <taxon>Octopus</taxon>
    </lineage>
</organism>
<dbReference type="EMBL" id="OX597814">
    <property type="protein sequence ID" value="CAI9715193.1"/>
    <property type="molecule type" value="Genomic_DNA"/>
</dbReference>
<accession>A0AA36EX26</accession>
<proteinExistence type="predicted"/>
<evidence type="ECO:0000313" key="1">
    <source>
        <dbReference type="EMBL" id="CAI9715193.1"/>
    </source>
</evidence>
<keyword evidence="2" id="KW-1185">Reference proteome</keyword>